<evidence type="ECO:0000256" key="3">
    <source>
        <dbReference type="ARBA" id="ARBA00023125"/>
    </source>
</evidence>
<dbReference type="InterPro" id="IPR000847">
    <property type="entry name" value="LysR_HTH_N"/>
</dbReference>
<protein>
    <submittedName>
        <fullName evidence="6">LysR substrate-binding domain-containing protein</fullName>
    </submittedName>
</protein>
<dbReference type="CDD" id="cd08421">
    <property type="entry name" value="PBP2_LTTR_like_1"/>
    <property type="match status" value="1"/>
</dbReference>
<dbReference type="InterPro" id="IPR036390">
    <property type="entry name" value="WH_DNA-bd_sf"/>
</dbReference>
<feature type="domain" description="HTH lysR-type" evidence="5">
    <location>
        <begin position="1"/>
        <end position="60"/>
    </location>
</feature>
<evidence type="ECO:0000256" key="4">
    <source>
        <dbReference type="ARBA" id="ARBA00023163"/>
    </source>
</evidence>
<evidence type="ECO:0000313" key="6">
    <source>
        <dbReference type="EMBL" id="MFC3123655.1"/>
    </source>
</evidence>
<dbReference type="InterPro" id="IPR005119">
    <property type="entry name" value="LysR_subst-bd"/>
</dbReference>
<dbReference type="Gene3D" id="1.10.10.10">
    <property type="entry name" value="Winged helix-like DNA-binding domain superfamily/Winged helix DNA-binding domain"/>
    <property type="match status" value="1"/>
</dbReference>
<proteinExistence type="inferred from homology"/>
<dbReference type="Gene3D" id="3.40.190.290">
    <property type="match status" value="1"/>
</dbReference>
<name>A0ABV7FY24_9PROT</name>
<dbReference type="PANTHER" id="PTHR30419">
    <property type="entry name" value="HTH-TYPE TRANSCRIPTIONAL REGULATOR YBHD"/>
    <property type="match status" value="1"/>
</dbReference>
<dbReference type="SUPFAM" id="SSF53850">
    <property type="entry name" value="Periplasmic binding protein-like II"/>
    <property type="match status" value="1"/>
</dbReference>
<dbReference type="SUPFAM" id="SSF46785">
    <property type="entry name" value="Winged helix' DNA-binding domain"/>
    <property type="match status" value="1"/>
</dbReference>
<comment type="caution">
    <text evidence="6">The sequence shown here is derived from an EMBL/GenBank/DDBJ whole genome shotgun (WGS) entry which is preliminary data.</text>
</comment>
<dbReference type="PROSITE" id="PS50931">
    <property type="entry name" value="HTH_LYSR"/>
    <property type="match status" value="1"/>
</dbReference>
<dbReference type="Proteomes" id="UP001595593">
    <property type="component" value="Unassembled WGS sequence"/>
</dbReference>
<evidence type="ECO:0000313" key="7">
    <source>
        <dbReference type="Proteomes" id="UP001595593"/>
    </source>
</evidence>
<evidence type="ECO:0000256" key="1">
    <source>
        <dbReference type="ARBA" id="ARBA00009437"/>
    </source>
</evidence>
<accession>A0ABV7FY24</accession>
<gene>
    <name evidence="6" type="ORF">ACFOD4_01170</name>
</gene>
<keyword evidence="3" id="KW-0238">DNA-binding</keyword>
<dbReference type="RefSeq" id="WP_379592745.1">
    <property type="nucleotide sequence ID" value="NZ_JBHRTN010000003.1"/>
</dbReference>
<reference evidence="7" key="1">
    <citation type="journal article" date="2019" name="Int. J. Syst. Evol. Microbiol.">
        <title>The Global Catalogue of Microorganisms (GCM) 10K type strain sequencing project: providing services to taxonomists for standard genome sequencing and annotation.</title>
        <authorList>
            <consortium name="The Broad Institute Genomics Platform"/>
            <consortium name="The Broad Institute Genome Sequencing Center for Infectious Disease"/>
            <person name="Wu L."/>
            <person name="Ma J."/>
        </authorList>
    </citation>
    <scope>NUCLEOTIDE SEQUENCE [LARGE SCALE GENOMIC DNA]</scope>
    <source>
        <strain evidence="7">KCTC 52094</strain>
    </source>
</reference>
<dbReference type="InterPro" id="IPR050950">
    <property type="entry name" value="HTH-type_LysR_regulators"/>
</dbReference>
<keyword evidence="4" id="KW-0804">Transcription</keyword>
<dbReference type="EMBL" id="JBHRTN010000003">
    <property type="protein sequence ID" value="MFC3123655.1"/>
    <property type="molecule type" value="Genomic_DNA"/>
</dbReference>
<keyword evidence="2" id="KW-0805">Transcription regulation</keyword>
<evidence type="ECO:0000256" key="2">
    <source>
        <dbReference type="ARBA" id="ARBA00023015"/>
    </source>
</evidence>
<comment type="similarity">
    <text evidence="1">Belongs to the LysR transcriptional regulatory family.</text>
</comment>
<dbReference type="Pfam" id="PF03466">
    <property type="entry name" value="LysR_substrate"/>
    <property type="match status" value="1"/>
</dbReference>
<keyword evidence="7" id="KW-1185">Reference proteome</keyword>
<organism evidence="6 7">
    <name type="scientific">Teichococcus globiformis</name>
    <dbReference type="NCBI Taxonomy" id="2307229"/>
    <lineage>
        <taxon>Bacteria</taxon>
        <taxon>Pseudomonadati</taxon>
        <taxon>Pseudomonadota</taxon>
        <taxon>Alphaproteobacteria</taxon>
        <taxon>Acetobacterales</taxon>
        <taxon>Roseomonadaceae</taxon>
        <taxon>Roseomonas</taxon>
    </lineage>
</organism>
<evidence type="ECO:0000259" key="5">
    <source>
        <dbReference type="PROSITE" id="PS50931"/>
    </source>
</evidence>
<dbReference type="PANTHER" id="PTHR30419:SF2">
    <property type="entry name" value="LYSR FAMILY TRANSCRIPTIONAL REGULATOR"/>
    <property type="match status" value="1"/>
</dbReference>
<dbReference type="Pfam" id="PF00126">
    <property type="entry name" value="HTH_1"/>
    <property type="match status" value="1"/>
</dbReference>
<dbReference type="InterPro" id="IPR036388">
    <property type="entry name" value="WH-like_DNA-bd_sf"/>
</dbReference>
<sequence length="307" mass="32567">MAYDLTDLRLLVMVAEQGGIAAAARAANLSVSALSERIKALESWTGTRLLLRGARGSQPTAAGLELAAHARAVLSGAARLEAAVAGWRGGEAGEVRLLVNSSALVSVLPDLLARFLARHPAAAVDLREALSDEVARALRHGEADLGIAAGTADLAGLATRSFREERLVLLVPAAHPFAARRRMAFAEAVDEAFISLDDGAAIHLFLVDQAARLGRVFRPRIRLRSFDGVGRMVAAGGGIAMVPAGTVTRAMRDAGARAVPLADAWARRQMVVCWPQERPLSPLAERLVAALAEAREEGRRRRPRQPG</sequence>